<dbReference type="RefSeq" id="XP_018706851.1">
    <property type="nucleotide sequence ID" value="XM_018846144.1"/>
</dbReference>
<feature type="transmembrane region" description="Helical" evidence="2">
    <location>
        <begin position="267"/>
        <end position="292"/>
    </location>
</feature>
<protein>
    <submittedName>
        <fullName evidence="3">Uncharacterized protein</fullName>
    </submittedName>
</protein>
<dbReference type="STRING" id="1081104.A0A162LH96"/>
<keyword evidence="2" id="KW-0472">Membrane</keyword>
<evidence type="ECO:0000313" key="4">
    <source>
        <dbReference type="Proteomes" id="UP000076744"/>
    </source>
</evidence>
<dbReference type="PANTHER" id="PTHR35184:SF1">
    <property type="entry name" value="INTEGRAL MEMBRANE PROTEIN"/>
    <property type="match status" value="1"/>
</dbReference>
<feature type="transmembrane region" description="Helical" evidence="2">
    <location>
        <begin position="194"/>
        <end position="218"/>
    </location>
</feature>
<comment type="caution">
    <text evidence="3">The sequence shown here is derived from an EMBL/GenBank/DDBJ whole genome shotgun (WGS) entry which is preliminary data.</text>
</comment>
<dbReference type="OrthoDB" id="3357002at2759"/>
<accession>A0A162LH96</accession>
<dbReference type="EMBL" id="AZHB01000004">
    <property type="protein sequence ID" value="OAA70564.1"/>
    <property type="molecule type" value="Genomic_DNA"/>
</dbReference>
<feature type="transmembrane region" description="Helical" evidence="2">
    <location>
        <begin position="304"/>
        <end position="326"/>
    </location>
</feature>
<feature type="region of interest" description="Disordered" evidence="1">
    <location>
        <begin position="121"/>
        <end position="152"/>
    </location>
</feature>
<organism evidence="3 4">
    <name type="scientific">Cordyceps fumosorosea (strain ARSEF 2679)</name>
    <name type="common">Isaria fumosorosea</name>
    <dbReference type="NCBI Taxonomy" id="1081104"/>
    <lineage>
        <taxon>Eukaryota</taxon>
        <taxon>Fungi</taxon>
        <taxon>Dikarya</taxon>
        <taxon>Ascomycota</taxon>
        <taxon>Pezizomycotina</taxon>
        <taxon>Sordariomycetes</taxon>
        <taxon>Hypocreomycetidae</taxon>
        <taxon>Hypocreales</taxon>
        <taxon>Cordycipitaceae</taxon>
        <taxon>Cordyceps</taxon>
    </lineage>
</organism>
<dbReference type="Proteomes" id="UP000076744">
    <property type="component" value="Unassembled WGS sequence"/>
</dbReference>
<feature type="transmembrane region" description="Helical" evidence="2">
    <location>
        <begin position="162"/>
        <end position="182"/>
    </location>
</feature>
<gene>
    <name evidence="3" type="ORF">ISF_02538</name>
</gene>
<dbReference type="InterPro" id="IPR021460">
    <property type="entry name" value="DUF3112"/>
</dbReference>
<evidence type="ECO:0000256" key="1">
    <source>
        <dbReference type="SAM" id="MobiDB-lite"/>
    </source>
</evidence>
<reference evidence="3 4" key="1">
    <citation type="journal article" date="2016" name="Genome Biol. Evol.">
        <title>Divergent and convergent evolution of fungal pathogenicity.</title>
        <authorList>
            <person name="Shang Y."/>
            <person name="Xiao G."/>
            <person name="Zheng P."/>
            <person name="Cen K."/>
            <person name="Zhan S."/>
            <person name="Wang C."/>
        </authorList>
    </citation>
    <scope>NUCLEOTIDE SEQUENCE [LARGE SCALE GENOMIC DNA]</scope>
    <source>
        <strain evidence="3 4">ARSEF 2679</strain>
    </source>
</reference>
<dbReference type="AlphaFoldDB" id="A0A162LH96"/>
<keyword evidence="4" id="KW-1185">Reference proteome</keyword>
<proteinExistence type="predicted"/>
<feature type="transmembrane region" description="Helical" evidence="2">
    <location>
        <begin position="384"/>
        <end position="404"/>
    </location>
</feature>
<feature type="transmembrane region" description="Helical" evidence="2">
    <location>
        <begin position="347"/>
        <end position="369"/>
    </location>
</feature>
<evidence type="ECO:0000256" key="2">
    <source>
        <dbReference type="SAM" id="Phobius"/>
    </source>
</evidence>
<keyword evidence="2" id="KW-1133">Transmembrane helix</keyword>
<evidence type="ECO:0000313" key="3">
    <source>
        <dbReference type="EMBL" id="OAA70564.1"/>
    </source>
</evidence>
<dbReference type="GeneID" id="30018830"/>
<sequence length="531" mass="56648">MSPIFSGASDALSQNLTSSASLSASAAPAPTNLFMCFPVDPGSRAFLTNMTANSSITPPLTMINPLDALLDTSMRLHLTISPTPQTTTAATDTAGIASARATATPTTKATAMAEAALATTNPDAETAGRQAGKATVGQKQSAEPDPAKGPFPGGIPKATEDVLITAIFLILFALGAITHISIYRANAKRGHKFLLSDLMFDFCMVRVMTCIFRIVWAFSSPRGVVLAATIFQNGGAAVIFAVNLFLAQRIVRAMHPGFAWRPAFSYISLFLIFSVPAVIIMNVIATSFSFFSVGRPVRLEAAEIVLTFGASWNMMLVAMPLLWIFLAGAAPHPPPEQFGEGDLSRKASLVVFSATTLMVGMAVKIAAIANPESVAAMSPLFTKVAFYTTGFMLEIFTVAAYAYFRIDLLFHIPNGSSGPGDYSVRGEPQSWTAGEVMREIHKMGVRYELLSSQGGSGGKKGPLIAMFHLGSAEHDGAIMEEPSNQNPGLRKSVRVSRRQSFMEAIAPGRPPRATRSTIYMTEKLPPSVYSE</sequence>
<dbReference type="PANTHER" id="PTHR35184">
    <property type="entry name" value="YALI0C10208P"/>
    <property type="match status" value="1"/>
</dbReference>
<dbReference type="Pfam" id="PF11309">
    <property type="entry name" value="DUF3112"/>
    <property type="match status" value="1"/>
</dbReference>
<keyword evidence="2" id="KW-0812">Transmembrane</keyword>
<feature type="transmembrane region" description="Helical" evidence="2">
    <location>
        <begin position="224"/>
        <end position="246"/>
    </location>
</feature>
<name>A0A162LH96_CORFA</name>